<sequence>MPLAPIAGAHTGEVAWHRIRAAYPQQQPLLNLNNAAVSPPPLVVQQAVIDAYLLTSQNPDVNMWSKLDAALPDIKKQLAGLIDCAPHEIALNRNSSEGLSTAIFGIPLTSGDQVLLSPWDYPSMRAGWLQRQQREGIEAVTCRFDWMASDDDVIAAFEAAITPRTRVMQLTHMFHWNGRVLPIKQLCALARAHEIITVVDGAQTFAQMPVSFRELGCDFFVTSLHKWLGAPVGNGMLIVKESQTERTWPLLAPFEQPSSGIDKFDHWNLGTYNSALQAGIAPAIRFHSEIGVRNIHARLQELTRYWVGLARDIPGFRLHTPLDTDDLGAVSLFSIDYVDSKALERELREKHLVHVKYRRVEHVEGLRVSPHIYMLKTDLDTFAVALRDVIEHAGR</sequence>
<feature type="domain" description="Aminotransferase class V" evidence="2">
    <location>
        <begin position="32"/>
        <end position="381"/>
    </location>
</feature>
<dbReference type="InterPro" id="IPR015424">
    <property type="entry name" value="PyrdxlP-dep_Trfase"/>
</dbReference>
<dbReference type="InterPro" id="IPR000192">
    <property type="entry name" value="Aminotrans_V_dom"/>
</dbReference>
<geneLocation type="plasmid" evidence="3">
    <name>unnamed2</name>
</geneLocation>
<dbReference type="PANTHER" id="PTHR43092">
    <property type="entry name" value="L-CYSTEINE DESULFHYDRASE"/>
    <property type="match status" value="1"/>
</dbReference>
<name>A0A1B2EXT9_9HYPH</name>
<dbReference type="Gene3D" id="3.40.640.10">
    <property type="entry name" value="Type I PLP-dependent aspartate aminotransferase-like (Major domain)"/>
    <property type="match status" value="1"/>
</dbReference>
<dbReference type="EMBL" id="CP016619">
    <property type="protein sequence ID" value="ANY84766.1"/>
    <property type="molecule type" value="Genomic_DNA"/>
</dbReference>
<accession>A0A1B2EXT9</accession>
<keyword evidence="1" id="KW-0663">Pyridoxal phosphate</keyword>
<dbReference type="SUPFAM" id="SSF53383">
    <property type="entry name" value="PLP-dependent transferases"/>
    <property type="match status" value="1"/>
</dbReference>
<keyword evidence="3" id="KW-0808">Transferase</keyword>
<evidence type="ECO:0000313" key="3">
    <source>
        <dbReference type="EMBL" id="ANY84766.1"/>
    </source>
</evidence>
<keyword evidence="3" id="KW-0614">Plasmid</keyword>
<dbReference type="Pfam" id="PF00266">
    <property type="entry name" value="Aminotran_5"/>
    <property type="match status" value="1"/>
</dbReference>
<dbReference type="InterPro" id="IPR015421">
    <property type="entry name" value="PyrdxlP-dep_Trfase_major"/>
</dbReference>
<reference evidence="3" key="1">
    <citation type="submission" date="2016-07" db="EMBL/GenBank/DDBJ databases">
        <title>Microvirga ossetica sp. nov. a new species of rhizobia isolated from root nodules of the legume species Vicia alpestris Steven originated from North Ossetia region in the Caucasus.</title>
        <authorList>
            <person name="Safronova V.I."/>
            <person name="Kuznetsova I.G."/>
            <person name="Sazanova A.L."/>
            <person name="Belimov A."/>
            <person name="Andronov E."/>
            <person name="Osledkin Y.S."/>
            <person name="Onishchuk O.P."/>
            <person name="Kurchak O.N."/>
            <person name="Shaposhnikov A.I."/>
            <person name="Willems A."/>
            <person name="Tikhonovich I.A."/>
        </authorList>
    </citation>
    <scope>NUCLEOTIDE SEQUENCE [LARGE SCALE GENOMIC DNA]</scope>
    <source>
        <strain evidence="3">V5/3M</strain>
        <plasmid evidence="3">unnamed2</plasmid>
    </source>
</reference>
<dbReference type="InterPro" id="IPR015422">
    <property type="entry name" value="PyrdxlP-dep_Trfase_small"/>
</dbReference>
<dbReference type="AlphaFoldDB" id="A0A1B2EXT9"/>
<keyword evidence="3" id="KW-0032">Aminotransferase</keyword>
<protein>
    <submittedName>
        <fullName evidence="3">Aminotransferase class V</fullName>
    </submittedName>
</protein>
<dbReference type="PANTHER" id="PTHR43092:SF6">
    <property type="entry name" value="BLR1280 PROTEIN"/>
    <property type="match status" value="1"/>
</dbReference>
<proteinExistence type="predicted"/>
<dbReference type="KEGG" id="moc:BB934_37765"/>
<organism evidence="3">
    <name type="scientific">Microvirga ossetica</name>
    <dbReference type="NCBI Taxonomy" id="1882682"/>
    <lineage>
        <taxon>Bacteria</taxon>
        <taxon>Pseudomonadati</taxon>
        <taxon>Pseudomonadota</taxon>
        <taxon>Alphaproteobacteria</taxon>
        <taxon>Hyphomicrobiales</taxon>
        <taxon>Methylobacteriaceae</taxon>
        <taxon>Microvirga</taxon>
    </lineage>
</organism>
<dbReference type="OrthoDB" id="9804366at2"/>
<evidence type="ECO:0000259" key="2">
    <source>
        <dbReference type="Pfam" id="PF00266"/>
    </source>
</evidence>
<dbReference type="Gene3D" id="3.90.1150.10">
    <property type="entry name" value="Aspartate Aminotransferase, domain 1"/>
    <property type="match status" value="1"/>
</dbReference>
<dbReference type="GO" id="GO:0008483">
    <property type="term" value="F:transaminase activity"/>
    <property type="evidence" value="ECO:0007669"/>
    <property type="project" value="UniProtKB-KW"/>
</dbReference>
<gene>
    <name evidence="3" type="ORF">BB934_37765</name>
</gene>
<evidence type="ECO:0000256" key="1">
    <source>
        <dbReference type="ARBA" id="ARBA00022898"/>
    </source>
</evidence>